<protein>
    <submittedName>
        <fullName evidence="2">Type I-E CRISPR-associated protein Cas5/CasD</fullName>
    </submittedName>
</protein>
<reference evidence="3" key="2">
    <citation type="submission" date="2023-07" db="EMBL/GenBank/DDBJ databases">
        <title>Marinomonas vulgaris A79, complete genome.</title>
        <authorList>
            <person name="Ying J.-J."/>
        </authorList>
    </citation>
    <scope>NUCLEOTIDE SEQUENCE [LARGE SCALE GENOMIC DNA]</scope>
    <source>
        <strain evidence="3">A79</strain>
    </source>
</reference>
<proteinExistence type="predicted"/>
<dbReference type="EMBL" id="JAGSSV010000001">
    <property type="protein sequence ID" value="MBR7887430.1"/>
    <property type="molecule type" value="Genomic_DNA"/>
</dbReference>
<keyword evidence="1" id="KW-0051">Antiviral defense</keyword>
<dbReference type="Proteomes" id="UP000679722">
    <property type="component" value="Unassembled WGS sequence"/>
</dbReference>
<dbReference type="RefSeq" id="WP_211534740.1">
    <property type="nucleotide sequence ID" value="NZ_JAGSSV010000001.1"/>
</dbReference>
<dbReference type="CDD" id="cd09645">
    <property type="entry name" value="Cas5_I-E"/>
    <property type="match status" value="1"/>
</dbReference>
<dbReference type="InterPro" id="IPR021124">
    <property type="entry name" value="CRISPR-assoc_prot_Cas5"/>
</dbReference>
<evidence type="ECO:0000313" key="3">
    <source>
        <dbReference type="Proteomes" id="UP000679722"/>
    </source>
</evidence>
<comment type="caution">
    <text evidence="2">The sequence shown here is derived from an EMBL/GenBank/DDBJ whole genome shotgun (WGS) entry which is preliminary data.</text>
</comment>
<organism evidence="2 3">
    <name type="scientific">Marinomonas vulgaris</name>
    <dbReference type="NCBI Taxonomy" id="2823372"/>
    <lineage>
        <taxon>Bacteria</taxon>
        <taxon>Pseudomonadati</taxon>
        <taxon>Pseudomonadota</taxon>
        <taxon>Gammaproteobacteria</taxon>
        <taxon>Oceanospirillales</taxon>
        <taxon>Oceanospirillaceae</taxon>
        <taxon>Marinomonas</taxon>
    </lineage>
</organism>
<keyword evidence="3" id="KW-1185">Reference proteome</keyword>
<sequence length="243" mass="27015">MNYLIFQLQAPLSAWGETAVGEYRPSANYPSESALIGLLAASLGIDRSDEDQHQILRAELSFAIGVQSAGRLLRDYQTAQVPGRVSLKNRSHRTRRDELNMPKEKLNTILSSRDYRQDAACLVAVQTKTDSVISLESLALAIQQPKFVLYLGRKTCPPSSPLWPQVIAAENALQAMEAYRCQLAEQSGEVVLPLERLVWGAGINAGVQEDLQMVRKDRLLSRANWQFGDRPEFVALLAQPILV</sequence>
<dbReference type="InterPro" id="IPR010147">
    <property type="entry name" value="CRISPR-assoc_prot_CasD"/>
</dbReference>
<dbReference type="NCBIfam" id="TIGR01868">
    <property type="entry name" value="casD_Cas5e"/>
    <property type="match status" value="1"/>
</dbReference>
<dbReference type="InterPro" id="IPR013422">
    <property type="entry name" value="CRISPR-assoc_prot_Cas5_N"/>
</dbReference>
<dbReference type="Gene3D" id="3.30.70.2660">
    <property type="match status" value="1"/>
</dbReference>
<evidence type="ECO:0000256" key="1">
    <source>
        <dbReference type="ARBA" id="ARBA00023118"/>
    </source>
</evidence>
<accession>A0ABS5H7K9</accession>
<evidence type="ECO:0000313" key="2">
    <source>
        <dbReference type="EMBL" id="MBR7887430.1"/>
    </source>
</evidence>
<dbReference type="Pfam" id="PF09704">
    <property type="entry name" value="Cas_Cas5d"/>
    <property type="match status" value="1"/>
</dbReference>
<dbReference type="NCBIfam" id="TIGR02593">
    <property type="entry name" value="CRISPR_cas5"/>
    <property type="match status" value="1"/>
</dbReference>
<gene>
    <name evidence="2" type="primary">cas5e</name>
    <name evidence="2" type="ORF">J9B83_00640</name>
</gene>
<reference evidence="2 3" key="1">
    <citation type="submission" date="2021-04" db="EMBL/GenBank/DDBJ databases">
        <authorList>
            <person name="Sun C."/>
        </authorList>
    </citation>
    <scope>NUCLEOTIDE SEQUENCE [LARGE SCALE GENOMIC DNA]</scope>
    <source>
        <strain evidence="2 3">A79</strain>
    </source>
</reference>
<name>A0ABS5H7K9_9GAMM</name>